<dbReference type="Gene3D" id="3.40.50.450">
    <property type="match status" value="1"/>
</dbReference>
<dbReference type="EMBL" id="FQVN01000002">
    <property type="protein sequence ID" value="SHF07708.1"/>
    <property type="molecule type" value="Genomic_DNA"/>
</dbReference>
<evidence type="ECO:0000313" key="1">
    <source>
        <dbReference type="EMBL" id="SHF07708.1"/>
    </source>
</evidence>
<gene>
    <name evidence="1" type="ORF">SAMN05444320_102437</name>
</gene>
<proteinExistence type="predicted"/>
<name>A0A1M4YPW8_STRHI</name>
<evidence type="ECO:0000313" key="2">
    <source>
        <dbReference type="Proteomes" id="UP000184501"/>
    </source>
</evidence>
<sequence>MRGHAGADLVGLSCLADGADTLFAQAVLDLGGSLVGIVAAQQYRAALPVSHHDTYDVLLARASEVVRLDCVEVDDEAYMAASLRMLDLADHLVAVWDGLPARGYGGTADVVRAAQERGIPVTVVWPAGARRD</sequence>
<accession>A0A1M4YPW8</accession>
<dbReference type="AlphaFoldDB" id="A0A1M4YPW8"/>
<dbReference type="Proteomes" id="UP000184501">
    <property type="component" value="Unassembled WGS sequence"/>
</dbReference>
<keyword evidence="2" id="KW-1185">Reference proteome</keyword>
<reference evidence="1 2" key="1">
    <citation type="submission" date="2016-11" db="EMBL/GenBank/DDBJ databases">
        <authorList>
            <person name="Jaros S."/>
            <person name="Januszkiewicz K."/>
            <person name="Wedrychowicz H."/>
        </authorList>
    </citation>
    <scope>NUCLEOTIDE SEQUENCE [LARGE SCALE GENOMIC DNA]</scope>
    <source>
        <strain evidence="1 2">DSM 44523</strain>
    </source>
</reference>
<organism evidence="1 2">
    <name type="scientific">Streptoalloteichus hindustanus</name>
    <dbReference type="NCBI Taxonomy" id="2017"/>
    <lineage>
        <taxon>Bacteria</taxon>
        <taxon>Bacillati</taxon>
        <taxon>Actinomycetota</taxon>
        <taxon>Actinomycetes</taxon>
        <taxon>Pseudonocardiales</taxon>
        <taxon>Pseudonocardiaceae</taxon>
        <taxon>Streptoalloteichus</taxon>
    </lineage>
</organism>
<dbReference type="STRING" id="2017.SAMN05444320_102437"/>
<dbReference type="SUPFAM" id="SSF102405">
    <property type="entry name" value="MCP/YpsA-like"/>
    <property type="match status" value="1"/>
</dbReference>
<protein>
    <submittedName>
        <fullName evidence="1">Uncharacterized protein</fullName>
    </submittedName>
</protein>